<dbReference type="InterPro" id="IPR050491">
    <property type="entry name" value="AmpC-like"/>
</dbReference>
<organism evidence="2 3">
    <name type="scientific">Nannocystis radixulma</name>
    <dbReference type="NCBI Taxonomy" id="2995305"/>
    <lineage>
        <taxon>Bacteria</taxon>
        <taxon>Pseudomonadati</taxon>
        <taxon>Myxococcota</taxon>
        <taxon>Polyangia</taxon>
        <taxon>Nannocystales</taxon>
        <taxon>Nannocystaceae</taxon>
        <taxon>Nannocystis</taxon>
    </lineage>
</organism>
<dbReference type="InterPro" id="IPR012338">
    <property type="entry name" value="Beta-lactam/transpept-like"/>
</dbReference>
<gene>
    <name evidence="2" type="ORF">POL58_33710</name>
</gene>
<keyword evidence="3" id="KW-1185">Reference proteome</keyword>
<protein>
    <submittedName>
        <fullName evidence="2">Serine hydrolase</fullName>
    </submittedName>
</protein>
<evidence type="ECO:0000259" key="1">
    <source>
        <dbReference type="Pfam" id="PF00144"/>
    </source>
</evidence>
<dbReference type="EMBL" id="JAQNDN010000019">
    <property type="protein sequence ID" value="MDC0672758.1"/>
    <property type="molecule type" value="Genomic_DNA"/>
</dbReference>
<dbReference type="SUPFAM" id="SSF56601">
    <property type="entry name" value="beta-lactamase/transpeptidase-like"/>
    <property type="match status" value="1"/>
</dbReference>
<dbReference type="Gene3D" id="3.40.710.10">
    <property type="entry name" value="DD-peptidase/beta-lactamase superfamily"/>
    <property type="match status" value="1"/>
</dbReference>
<sequence>MNRYNRGARWAPAAAWALLAACEANEPPSQCPSAIAAAESVYRDCIAELGLAASRLTIGVSGDIEVEFDDSYTPEKGELAQRTCEPPMQEALALGLLACETTEVGVPATAERLREQVERAGERGFSGSVAIVRDGALVWRGGVGMADRERGLTNDSRTAFDCGSIMKVMTAAAIFQMEAEGLLAREDRLGELFAGVPADKAAITLAQVITHRAGFDEYHDTQGDFEAMDRATALQRIFAQELRFAPGTAEAYSNSGYTLLAAVVEDAAGVPFPEYLQTRLFAPAMMTRTGLYGDDIWPEGQVAVGYDEDRFGCNSPACWPAPSWALMGNGGLVSTVDDLVRWSAAVEAGVLFDADTRDAFRREVLGARTLTIDGEPAHAYSGRNDFGFGAAVGEVPGRRTWVAVAANAAGNHNNSALLAQLVQMSLGALIELEP</sequence>
<proteinExistence type="predicted"/>
<accession>A0ABT5BH66</accession>
<reference evidence="2 3" key="1">
    <citation type="submission" date="2022-11" db="EMBL/GenBank/DDBJ databases">
        <title>Minimal conservation of predation-associated metabolite biosynthetic gene clusters underscores biosynthetic potential of Myxococcota including descriptions for ten novel species: Archangium lansinium sp. nov., Myxococcus landrumus sp. nov., Nannocystis bai.</title>
        <authorList>
            <person name="Ahearne A."/>
            <person name="Stevens C."/>
            <person name="Dowd S."/>
        </authorList>
    </citation>
    <scope>NUCLEOTIDE SEQUENCE [LARGE SCALE GENOMIC DNA]</scope>
    <source>
        <strain evidence="2 3">NCELM</strain>
    </source>
</reference>
<dbReference type="Pfam" id="PF00144">
    <property type="entry name" value="Beta-lactamase"/>
    <property type="match status" value="1"/>
</dbReference>
<dbReference type="PANTHER" id="PTHR46825">
    <property type="entry name" value="D-ALANYL-D-ALANINE-CARBOXYPEPTIDASE/ENDOPEPTIDASE AMPH"/>
    <property type="match status" value="1"/>
</dbReference>
<evidence type="ECO:0000313" key="3">
    <source>
        <dbReference type="Proteomes" id="UP001217838"/>
    </source>
</evidence>
<feature type="domain" description="Beta-lactamase-related" evidence="1">
    <location>
        <begin position="125"/>
        <end position="411"/>
    </location>
</feature>
<dbReference type="PANTHER" id="PTHR46825:SF9">
    <property type="entry name" value="BETA-LACTAMASE-RELATED DOMAIN-CONTAINING PROTEIN"/>
    <property type="match status" value="1"/>
</dbReference>
<dbReference type="PROSITE" id="PS51257">
    <property type="entry name" value="PROKAR_LIPOPROTEIN"/>
    <property type="match status" value="1"/>
</dbReference>
<dbReference type="RefSeq" id="WP_272004787.1">
    <property type="nucleotide sequence ID" value="NZ_JAQNDN010000019.1"/>
</dbReference>
<dbReference type="InterPro" id="IPR001466">
    <property type="entry name" value="Beta-lactam-related"/>
</dbReference>
<dbReference type="GO" id="GO:0016787">
    <property type="term" value="F:hydrolase activity"/>
    <property type="evidence" value="ECO:0007669"/>
    <property type="project" value="UniProtKB-KW"/>
</dbReference>
<evidence type="ECO:0000313" key="2">
    <source>
        <dbReference type="EMBL" id="MDC0672758.1"/>
    </source>
</evidence>
<keyword evidence="2" id="KW-0378">Hydrolase</keyword>
<comment type="caution">
    <text evidence="2">The sequence shown here is derived from an EMBL/GenBank/DDBJ whole genome shotgun (WGS) entry which is preliminary data.</text>
</comment>
<dbReference type="Proteomes" id="UP001217838">
    <property type="component" value="Unassembled WGS sequence"/>
</dbReference>
<name>A0ABT5BH66_9BACT</name>